<name>A0ABU5SXL9_9CYAN</name>
<dbReference type="EMBL" id="JAYGHY010000043">
    <property type="protein sequence ID" value="MEA5443260.1"/>
    <property type="molecule type" value="Genomic_DNA"/>
</dbReference>
<dbReference type="InterPro" id="IPR053853">
    <property type="entry name" value="FitA-like_RHH"/>
</dbReference>
<accession>A0ABU5SXL9</accession>
<organism evidence="2 3">
    <name type="scientific">Cyanobium gracile UHCC 0281</name>
    <dbReference type="NCBI Taxonomy" id="3110309"/>
    <lineage>
        <taxon>Bacteria</taxon>
        <taxon>Bacillati</taxon>
        <taxon>Cyanobacteriota</taxon>
        <taxon>Cyanophyceae</taxon>
        <taxon>Synechococcales</taxon>
        <taxon>Prochlorococcaceae</taxon>
        <taxon>Cyanobium</taxon>
    </lineage>
</organism>
<comment type="caution">
    <text evidence="2">The sequence shown here is derived from an EMBL/GenBank/DDBJ whole genome shotgun (WGS) entry which is preliminary data.</text>
</comment>
<dbReference type="Proteomes" id="UP001302329">
    <property type="component" value="Unassembled WGS sequence"/>
</dbReference>
<feature type="domain" description="Antitoxin FitA-like ribbon-helix-helix" evidence="1">
    <location>
        <begin position="2"/>
        <end position="39"/>
    </location>
</feature>
<reference evidence="2 3" key="1">
    <citation type="submission" date="2023-12" db="EMBL/GenBank/DDBJ databases">
        <title>Baltic Sea Cyanobacteria.</title>
        <authorList>
            <person name="Delbaje E."/>
            <person name="Fewer D.P."/>
            <person name="Shishido T.K."/>
        </authorList>
    </citation>
    <scope>NUCLEOTIDE SEQUENCE [LARGE SCALE GENOMIC DNA]</scope>
    <source>
        <strain evidence="2 3">UHCC 0281</strain>
    </source>
</reference>
<dbReference type="RefSeq" id="WP_323357262.1">
    <property type="nucleotide sequence ID" value="NZ_JAYGHY010000043.1"/>
</dbReference>
<gene>
    <name evidence="2" type="ORF">VB739_11915</name>
</gene>
<evidence type="ECO:0000313" key="2">
    <source>
        <dbReference type="EMBL" id="MEA5443260.1"/>
    </source>
</evidence>
<proteinExistence type="predicted"/>
<dbReference type="Pfam" id="PF22513">
    <property type="entry name" value="FitA-like_RHH"/>
    <property type="match status" value="1"/>
</dbReference>
<evidence type="ECO:0000313" key="3">
    <source>
        <dbReference type="Proteomes" id="UP001302329"/>
    </source>
</evidence>
<dbReference type="InterPro" id="IPR010985">
    <property type="entry name" value="Ribbon_hlx_hlx"/>
</dbReference>
<keyword evidence="3" id="KW-1185">Reference proteome</keyword>
<dbReference type="SUPFAM" id="SSF47598">
    <property type="entry name" value="Ribbon-helix-helix"/>
    <property type="match status" value="1"/>
</dbReference>
<protein>
    <recommendedName>
        <fullName evidence="1">Antitoxin FitA-like ribbon-helix-helix domain-containing protein</fullName>
    </recommendedName>
</protein>
<sequence>MPSLQIRDLPEPLHQQLLLRSRQQHRSLAQQAISDLQAACGQAPRERRRSVLLSIAERLRTHGPLTCTESPEAMVRSDRDR</sequence>
<evidence type="ECO:0000259" key="1">
    <source>
        <dbReference type="Pfam" id="PF22513"/>
    </source>
</evidence>